<accession>A0ABU5I784</accession>
<sequence length="211" mass="23347">MEPPIFSDLNRNCDRIPTPPTAGEYPIIYNTISPRLVGEMCAGEPEIRFDIQARRPVAIGVKVEMKDFYDPELSAKAPISFAKLERRADRGDRLAAIIRGLMGIRMAQCQSLPASMAFKAVRDDKPIMTASLVFLDEGIKILTREDETDRRLAEAQVKAREKLQAQASRTKNWEGQAAFGAGIIITGLAIMMMNRCNGRGSFGNTALPDCE</sequence>
<reference evidence="1 2" key="1">
    <citation type="submission" date="2023-12" db="EMBL/GenBank/DDBJ databases">
        <title>Description of Novel Strain Fulvimarina sp. 2208YS6-2-32 isolated from Uroteuthis (Photololigo) edulis.</title>
        <authorList>
            <person name="Park J.-S."/>
        </authorList>
    </citation>
    <scope>NUCLEOTIDE SEQUENCE [LARGE SCALE GENOMIC DNA]</scope>
    <source>
        <strain evidence="1 2">2208YS6-2-32</strain>
    </source>
</reference>
<organism evidence="1 2">
    <name type="scientific">Fulvimarina uroteuthidis</name>
    <dbReference type="NCBI Taxonomy" id="3098149"/>
    <lineage>
        <taxon>Bacteria</taxon>
        <taxon>Pseudomonadati</taxon>
        <taxon>Pseudomonadota</taxon>
        <taxon>Alphaproteobacteria</taxon>
        <taxon>Hyphomicrobiales</taxon>
        <taxon>Aurantimonadaceae</taxon>
        <taxon>Fulvimarina</taxon>
    </lineage>
</organism>
<dbReference type="EMBL" id="JAXLPB010000006">
    <property type="protein sequence ID" value="MDY8110793.1"/>
    <property type="molecule type" value="Genomic_DNA"/>
</dbReference>
<evidence type="ECO:0000313" key="2">
    <source>
        <dbReference type="Proteomes" id="UP001294412"/>
    </source>
</evidence>
<gene>
    <name evidence="1" type="ORF">U0C82_16755</name>
</gene>
<protein>
    <submittedName>
        <fullName evidence="1">Uncharacterized protein</fullName>
    </submittedName>
</protein>
<proteinExistence type="predicted"/>
<dbReference type="Proteomes" id="UP001294412">
    <property type="component" value="Unassembled WGS sequence"/>
</dbReference>
<comment type="caution">
    <text evidence="1">The sequence shown here is derived from an EMBL/GenBank/DDBJ whole genome shotgun (WGS) entry which is preliminary data.</text>
</comment>
<name>A0ABU5I784_9HYPH</name>
<evidence type="ECO:0000313" key="1">
    <source>
        <dbReference type="EMBL" id="MDY8110793.1"/>
    </source>
</evidence>
<keyword evidence="2" id="KW-1185">Reference proteome</keyword>